<feature type="transmembrane region" description="Helical" evidence="2">
    <location>
        <begin position="6"/>
        <end position="25"/>
    </location>
</feature>
<feature type="region of interest" description="Disordered" evidence="1">
    <location>
        <begin position="243"/>
        <end position="268"/>
    </location>
</feature>
<protein>
    <submittedName>
        <fullName evidence="3">Uncharacterized protein</fullName>
    </submittedName>
</protein>
<evidence type="ECO:0000313" key="3">
    <source>
        <dbReference type="EMBL" id="RCI13255.1"/>
    </source>
</evidence>
<organism evidence="3 4">
    <name type="scientific">Ophiocordyceps polyrhachis-furcata BCC 54312</name>
    <dbReference type="NCBI Taxonomy" id="1330021"/>
    <lineage>
        <taxon>Eukaryota</taxon>
        <taxon>Fungi</taxon>
        <taxon>Dikarya</taxon>
        <taxon>Ascomycota</taxon>
        <taxon>Pezizomycotina</taxon>
        <taxon>Sordariomycetes</taxon>
        <taxon>Hypocreomycetidae</taxon>
        <taxon>Hypocreales</taxon>
        <taxon>Ophiocordycipitaceae</taxon>
        <taxon>Ophiocordyceps</taxon>
    </lineage>
</organism>
<name>A0A367LFQ7_9HYPO</name>
<accession>A0A367LFQ7</accession>
<evidence type="ECO:0000313" key="4">
    <source>
        <dbReference type="Proteomes" id="UP000253664"/>
    </source>
</evidence>
<gene>
    <name evidence="3" type="ORF">L249_0347</name>
</gene>
<keyword evidence="2" id="KW-0472">Membrane</keyword>
<comment type="caution">
    <text evidence="3">The sequence shown here is derived from an EMBL/GenBank/DDBJ whole genome shotgun (WGS) entry which is preliminary data.</text>
</comment>
<evidence type="ECO:0000256" key="1">
    <source>
        <dbReference type="SAM" id="MobiDB-lite"/>
    </source>
</evidence>
<keyword evidence="2" id="KW-1133">Transmembrane helix</keyword>
<reference evidence="3 4" key="1">
    <citation type="journal article" date="2015" name="BMC Genomics">
        <title>Insights from the genome of Ophiocordyceps polyrhachis-furcata to pathogenicity and host specificity in insect fungi.</title>
        <authorList>
            <person name="Wichadakul D."/>
            <person name="Kobmoo N."/>
            <person name="Ingsriswang S."/>
            <person name="Tangphatsornruang S."/>
            <person name="Chantasingh D."/>
            <person name="Luangsa-ard J.J."/>
            <person name="Eurwilaichitr L."/>
        </authorList>
    </citation>
    <scope>NUCLEOTIDE SEQUENCE [LARGE SCALE GENOMIC DNA]</scope>
    <source>
        <strain evidence="3 4">BCC 54312</strain>
    </source>
</reference>
<evidence type="ECO:0000256" key="2">
    <source>
        <dbReference type="SAM" id="Phobius"/>
    </source>
</evidence>
<keyword evidence="4" id="KW-1185">Reference proteome</keyword>
<keyword evidence="2" id="KW-0812">Transmembrane</keyword>
<dbReference type="EMBL" id="LKCN02000007">
    <property type="protein sequence ID" value="RCI13255.1"/>
    <property type="molecule type" value="Genomic_DNA"/>
</dbReference>
<dbReference type="Proteomes" id="UP000253664">
    <property type="component" value="Unassembled WGS sequence"/>
</dbReference>
<sequence>MSVNDALPFIIVIIVVVVVVVVPRVSPGYFPLPPTSWTSPCSKRRPKTKARTGLTMSFFFQPPMFQPAVLLMPTPTPTMSFLHPPPPPPTIIFNVSTTGAAPDATRRRQLLILLHGPPVQAPWPTAREELRGTTDVHASAAKARDRLAPGTSIASLRLWTVAAAAKPTVPAIRGDSSCGDDDAAAAAAAAVVGPVATDQVHTSILVEQGPDAELRLREALSVAEALGLDAFLLVAVNFPNLQPPSDIKPPPLTPTPSASNNQEKKDCK</sequence>
<dbReference type="AlphaFoldDB" id="A0A367LFQ7"/>
<proteinExistence type="predicted"/>